<evidence type="ECO:0000256" key="8">
    <source>
        <dbReference type="ARBA" id="ARBA00022692"/>
    </source>
</evidence>
<dbReference type="NCBIfam" id="TIGR03141">
    <property type="entry name" value="cytochro_ccmD"/>
    <property type="match status" value="1"/>
</dbReference>
<gene>
    <name evidence="14" type="primary">ccmD</name>
    <name evidence="14" type="ORF">EVA69_06325</name>
</gene>
<evidence type="ECO:0000256" key="9">
    <source>
        <dbReference type="ARBA" id="ARBA00022748"/>
    </source>
</evidence>
<proteinExistence type="inferred from homology"/>
<dbReference type="PANTHER" id="PTHR37531:SF1">
    <property type="entry name" value="HEME EXPORTER PROTEIN D"/>
    <property type="match status" value="1"/>
</dbReference>
<dbReference type="AlphaFoldDB" id="A0A520RUZ1"/>
<keyword evidence="6 12" id="KW-1003">Cell membrane</keyword>
<evidence type="ECO:0000256" key="6">
    <source>
        <dbReference type="ARBA" id="ARBA00022475"/>
    </source>
</evidence>
<dbReference type="GO" id="GO:0017004">
    <property type="term" value="P:cytochrome complex assembly"/>
    <property type="evidence" value="ECO:0007669"/>
    <property type="project" value="UniProtKB-KW"/>
</dbReference>
<feature type="transmembrane region" description="Helical" evidence="12">
    <location>
        <begin position="20"/>
        <end position="38"/>
    </location>
</feature>
<comment type="function">
    <text evidence="1 12">Required for the export of heme to the periplasm for the biogenesis of c-type cytochromes.</text>
</comment>
<evidence type="ECO:0000256" key="5">
    <source>
        <dbReference type="ARBA" id="ARBA00022448"/>
    </source>
</evidence>
<keyword evidence="8 12" id="KW-0812">Transmembrane</keyword>
<dbReference type="InterPro" id="IPR052075">
    <property type="entry name" value="Heme_exporter_D"/>
</dbReference>
<evidence type="ECO:0000313" key="14">
    <source>
        <dbReference type="EMBL" id="RZO74025.1"/>
    </source>
</evidence>
<comment type="similarity">
    <text evidence="3 12">Belongs to the CcmD/CycX/HelD family.</text>
</comment>
<dbReference type="GO" id="GO:1903607">
    <property type="term" value="P:cytochrome c biosynthetic process"/>
    <property type="evidence" value="ECO:0007669"/>
    <property type="project" value="TreeGrafter"/>
</dbReference>
<evidence type="ECO:0000256" key="10">
    <source>
        <dbReference type="ARBA" id="ARBA00022989"/>
    </source>
</evidence>
<keyword evidence="9 12" id="KW-0201">Cytochrome c-type biogenesis</keyword>
<dbReference type="GO" id="GO:0015886">
    <property type="term" value="P:heme transport"/>
    <property type="evidence" value="ECO:0007669"/>
    <property type="project" value="InterPro"/>
</dbReference>
<evidence type="ECO:0000256" key="12">
    <source>
        <dbReference type="RuleBase" id="RU363101"/>
    </source>
</evidence>
<keyword evidence="7 12" id="KW-0997">Cell inner membrane</keyword>
<keyword evidence="11 12" id="KW-0472">Membrane</keyword>
<evidence type="ECO:0000313" key="15">
    <source>
        <dbReference type="Proteomes" id="UP000320404"/>
    </source>
</evidence>
<evidence type="ECO:0000256" key="4">
    <source>
        <dbReference type="ARBA" id="ARBA00016461"/>
    </source>
</evidence>
<protein>
    <recommendedName>
        <fullName evidence="4 12">Heme exporter protein D</fullName>
    </recommendedName>
</protein>
<dbReference type="PANTHER" id="PTHR37531">
    <property type="entry name" value="HEME EXPORTER PROTEIN D"/>
    <property type="match status" value="1"/>
</dbReference>
<feature type="region of interest" description="Disordered" evidence="13">
    <location>
        <begin position="57"/>
        <end position="76"/>
    </location>
</feature>
<evidence type="ECO:0000256" key="3">
    <source>
        <dbReference type="ARBA" id="ARBA00008741"/>
    </source>
</evidence>
<evidence type="ECO:0000256" key="1">
    <source>
        <dbReference type="ARBA" id="ARBA00002442"/>
    </source>
</evidence>
<comment type="caution">
    <text evidence="14">The sequence shown here is derived from an EMBL/GenBank/DDBJ whole genome shotgun (WGS) entry which is preliminary data.</text>
</comment>
<evidence type="ECO:0000256" key="13">
    <source>
        <dbReference type="SAM" id="MobiDB-lite"/>
    </source>
</evidence>
<dbReference type="GO" id="GO:0005886">
    <property type="term" value="C:plasma membrane"/>
    <property type="evidence" value="ECO:0007669"/>
    <property type="project" value="UniProtKB-SubCell"/>
</dbReference>
<dbReference type="Pfam" id="PF04995">
    <property type="entry name" value="CcmD"/>
    <property type="match status" value="1"/>
</dbReference>
<dbReference type="EMBL" id="SHAH01000112">
    <property type="protein sequence ID" value="RZO74025.1"/>
    <property type="molecule type" value="Genomic_DNA"/>
</dbReference>
<dbReference type="Proteomes" id="UP000320404">
    <property type="component" value="Unassembled WGS sequence"/>
</dbReference>
<reference evidence="14 15" key="1">
    <citation type="submission" date="2019-02" db="EMBL/GenBank/DDBJ databases">
        <title>Prokaryotic population dynamics and viral predation in marine succession experiment using metagenomics: the confinement effect.</title>
        <authorList>
            <person name="Haro-Moreno J.M."/>
            <person name="Rodriguez-Valera F."/>
            <person name="Lopez-Perez M."/>
        </authorList>
    </citation>
    <scope>NUCLEOTIDE SEQUENCE [LARGE SCALE GENOMIC DNA]</scope>
    <source>
        <strain evidence="14">MED-G158</strain>
    </source>
</reference>
<evidence type="ECO:0000256" key="2">
    <source>
        <dbReference type="ARBA" id="ARBA00004377"/>
    </source>
</evidence>
<keyword evidence="5 12" id="KW-0813">Transport</keyword>
<evidence type="ECO:0000256" key="11">
    <source>
        <dbReference type="ARBA" id="ARBA00023136"/>
    </source>
</evidence>
<accession>A0A520RUZ1</accession>
<dbReference type="InterPro" id="IPR007078">
    <property type="entry name" value="Haem_export_protD_CcmD"/>
</dbReference>
<name>A0A520RUZ1_9GAMM</name>
<keyword evidence="10 12" id="KW-1133">Transmembrane helix</keyword>
<organism evidence="14 15">
    <name type="scientific">OM182 bacterium</name>
    <dbReference type="NCBI Taxonomy" id="2510334"/>
    <lineage>
        <taxon>Bacteria</taxon>
        <taxon>Pseudomonadati</taxon>
        <taxon>Pseudomonadota</taxon>
        <taxon>Gammaproteobacteria</taxon>
        <taxon>OMG group</taxon>
        <taxon>OM182 clade</taxon>
    </lineage>
</organism>
<evidence type="ECO:0000256" key="7">
    <source>
        <dbReference type="ARBA" id="ARBA00022519"/>
    </source>
</evidence>
<sequence length="76" mass="8469">MQFSSFQEFIQMGGYAFNVWSVYGMFAVFLAVNLLGPLRRNKQIIRELKRRYELNAPAQSGASSANSSAESVGDSQ</sequence>
<comment type="subcellular location">
    <subcellularLocation>
        <location evidence="2 12">Cell inner membrane</location>
        <topology evidence="2 12">Single-pass membrane protein</topology>
    </subcellularLocation>
</comment>